<reference evidence="6 7" key="1">
    <citation type="journal article" date="2020" name="Mol. Plant">
        <title>The Chromosome-Based Rubber Tree Genome Provides New Insights into Spurge Genome Evolution and Rubber Biosynthesis.</title>
        <authorList>
            <person name="Liu J."/>
            <person name="Shi C."/>
            <person name="Shi C.C."/>
            <person name="Li W."/>
            <person name="Zhang Q.J."/>
            <person name="Zhang Y."/>
            <person name="Li K."/>
            <person name="Lu H.F."/>
            <person name="Shi C."/>
            <person name="Zhu S.T."/>
            <person name="Xiao Z.Y."/>
            <person name="Nan H."/>
            <person name="Yue Y."/>
            <person name="Zhu X.G."/>
            <person name="Wu Y."/>
            <person name="Hong X.N."/>
            <person name="Fan G.Y."/>
            <person name="Tong Y."/>
            <person name="Zhang D."/>
            <person name="Mao C.L."/>
            <person name="Liu Y.L."/>
            <person name="Hao S.J."/>
            <person name="Liu W.Q."/>
            <person name="Lv M.Q."/>
            <person name="Zhang H.B."/>
            <person name="Liu Y."/>
            <person name="Hu-Tang G.R."/>
            <person name="Wang J.P."/>
            <person name="Wang J.H."/>
            <person name="Sun Y.H."/>
            <person name="Ni S.B."/>
            <person name="Chen W.B."/>
            <person name="Zhang X.C."/>
            <person name="Jiao Y.N."/>
            <person name="Eichler E.E."/>
            <person name="Li G.H."/>
            <person name="Liu X."/>
            <person name="Gao L.Z."/>
        </authorList>
    </citation>
    <scope>NUCLEOTIDE SEQUENCE [LARGE SCALE GENOMIC DNA]</scope>
    <source>
        <strain evidence="7">cv. GT1</strain>
        <tissue evidence="6">Leaf</tissue>
    </source>
</reference>
<accession>A0A6A6MT20</accession>
<dbReference type="PANTHER" id="PTHR43490:SF98">
    <property type="entry name" value="OS02G0640600 PROTEIN"/>
    <property type="match status" value="1"/>
</dbReference>
<dbReference type="EC" id="1.1.1.-" evidence="5"/>
<dbReference type="PRINTS" id="PR00081">
    <property type="entry name" value="GDHRDH"/>
</dbReference>
<dbReference type="EMBL" id="JAAGAX010000005">
    <property type="protein sequence ID" value="KAF2315333.1"/>
    <property type="molecule type" value="Genomic_DNA"/>
</dbReference>
<dbReference type="PANTHER" id="PTHR43490">
    <property type="entry name" value="(+)-NEOMENTHOL DEHYDROGENASE"/>
    <property type="match status" value="1"/>
</dbReference>
<dbReference type="Pfam" id="PF00106">
    <property type="entry name" value="adh_short"/>
    <property type="match status" value="2"/>
</dbReference>
<proteinExistence type="inferred from homology"/>
<gene>
    <name evidence="6" type="ORF">GH714_038855</name>
</gene>
<dbReference type="CDD" id="cd05324">
    <property type="entry name" value="carb_red_PTCR-like_SDR_c"/>
    <property type="match status" value="1"/>
</dbReference>
<dbReference type="Gene3D" id="3.40.50.720">
    <property type="entry name" value="NAD(P)-binding Rossmann-like Domain"/>
    <property type="match status" value="2"/>
</dbReference>
<keyword evidence="3 5" id="KW-0560">Oxidoreductase</keyword>
<keyword evidence="7" id="KW-1185">Reference proteome</keyword>
<name>A0A6A6MT20_HEVBR</name>
<dbReference type="AlphaFoldDB" id="A0A6A6MT20"/>
<evidence type="ECO:0000256" key="3">
    <source>
        <dbReference type="ARBA" id="ARBA00023002"/>
    </source>
</evidence>
<dbReference type="PRINTS" id="PR00080">
    <property type="entry name" value="SDRFAMILY"/>
</dbReference>
<evidence type="ECO:0000256" key="1">
    <source>
        <dbReference type="ARBA" id="ARBA00006484"/>
    </source>
</evidence>
<dbReference type="GO" id="GO:0016020">
    <property type="term" value="C:membrane"/>
    <property type="evidence" value="ECO:0007669"/>
    <property type="project" value="TreeGrafter"/>
</dbReference>
<comment type="caution">
    <text evidence="6">The sequence shown here is derived from an EMBL/GenBank/DDBJ whole genome shotgun (WGS) entry which is preliminary data.</text>
</comment>
<dbReference type="InterPro" id="IPR036291">
    <property type="entry name" value="NAD(P)-bd_dom_sf"/>
</dbReference>
<evidence type="ECO:0000256" key="4">
    <source>
        <dbReference type="RuleBase" id="RU000363"/>
    </source>
</evidence>
<evidence type="ECO:0000313" key="6">
    <source>
        <dbReference type="EMBL" id="KAF2315333.1"/>
    </source>
</evidence>
<dbReference type="SUPFAM" id="SSF51735">
    <property type="entry name" value="NAD(P)-binding Rossmann-fold domains"/>
    <property type="match status" value="2"/>
</dbReference>
<evidence type="ECO:0000256" key="2">
    <source>
        <dbReference type="ARBA" id="ARBA00022857"/>
    </source>
</evidence>
<protein>
    <recommendedName>
        <fullName evidence="5">Short-chain dehydrogenase/reductase</fullName>
        <ecNumber evidence="5">1.1.1.-</ecNumber>
    </recommendedName>
</protein>
<dbReference type="GO" id="GO:0016616">
    <property type="term" value="F:oxidoreductase activity, acting on the CH-OH group of donors, NAD or NADP as acceptor"/>
    <property type="evidence" value="ECO:0007669"/>
    <property type="project" value="InterPro"/>
</dbReference>
<sequence length="347" mass="37792">MKPASVLSKYAVVTGANKGIGFEICRQLASNGIVVVLTARDEKRGLEAFQKLKDSGFSDLLVFHQLDVADAASIATLANFIKTQFGKLDILVNNAGVLGIKVDGDAFITEPGKEGASINWHKTHQTYELAEECLTINYYGAKRMVEVLIPLLQLSDSPRIVNVSSSMGKLKNVTNEWAKEVFVDADNLSEERIDEVLGKYLKDYKEGSLESKGWPAFMSAYILSKAAMNAYTRILAKKLPTFRINCVCPGFVKTDINLNMGILSVEEGAESPARYAMVTGANKGIGFEICRQLALNGIVVVLTARDEKRGLEALGKLKHSGLSDLLVFHQLDVADVASIAAISSERK</sequence>
<keyword evidence="2 5" id="KW-0521">NADP</keyword>
<organism evidence="6 7">
    <name type="scientific">Hevea brasiliensis</name>
    <name type="common">Para rubber tree</name>
    <name type="synonym">Siphonia brasiliensis</name>
    <dbReference type="NCBI Taxonomy" id="3981"/>
    <lineage>
        <taxon>Eukaryota</taxon>
        <taxon>Viridiplantae</taxon>
        <taxon>Streptophyta</taxon>
        <taxon>Embryophyta</taxon>
        <taxon>Tracheophyta</taxon>
        <taxon>Spermatophyta</taxon>
        <taxon>Magnoliopsida</taxon>
        <taxon>eudicotyledons</taxon>
        <taxon>Gunneridae</taxon>
        <taxon>Pentapetalae</taxon>
        <taxon>rosids</taxon>
        <taxon>fabids</taxon>
        <taxon>Malpighiales</taxon>
        <taxon>Euphorbiaceae</taxon>
        <taxon>Crotonoideae</taxon>
        <taxon>Micrandreae</taxon>
        <taxon>Hevea</taxon>
    </lineage>
</organism>
<dbReference type="InterPro" id="IPR045313">
    <property type="entry name" value="CBR1-like"/>
</dbReference>
<dbReference type="FunFam" id="3.40.50.720:FF:000312">
    <property type="entry name" value="(+)-neomenthol dehydrogenase"/>
    <property type="match status" value="1"/>
</dbReference>
<dbReference type="InterPro" id="IPR002347">
    <property type="entry name" value="SDR_fam"/>
</dbReference>
<comment type="similarity">
    <text evidence="1 4">Belongs to the short-chain dehydrogenases/reductases (SDR) family.</text>
</comment>
<evidence type="ECO:0000256" key="5">
    <source>
        <dbReference type="RuleBase" id="RU369024"/>
    </source>
</evidence>
<evidence type="ECO:0000313" key="7">
    <source>
        <dbReference type="Proteomes" id="UP000467840"/>
    </source>
</evidence>
<dbReference type="Proteomes" id="UP000467840">
    <property type="component" value="Chromosome 15"/>
</dbReference>
<dbReference type="Pfam" id="PF13561">
    <property type="entry name" value="adh_short_C2"/>
    <property type="match status" value="1"/>
</dbReference>